<keyword evidence="3" id="KW-0804">Transcription</keyword>
<evidence type="ECO:0000256" key="4">
    <source>
        <dbReference type="PROSITE-ProRule" id="PRU00169"/>
    </source>
</evidence>
<dbReference type="PROSITE" id="PS50110">
    <property type="entry name" value="RESPONSE_REGULATORY"/>
    <property type="match status" value="1"/>
</dbReference>
<dbReference type="InterPro" id="IPR009057">
    <property type="entry name" value="Homeodomain-like_sf"/>
</dbReference>
<feature type="modified residue" description="4-aspartylphosphate" evidence="4">
    <location>
        <position position="58"/>
    </location>
</feature>
<dbReference type="InterPro" id="IPR018060">
    <property type="entry name" value="HTH_AraC"/>
</dbReference>
<gene>
    <name evidence="7" type="ORF">NBU54_04505</name>
</gene>
<dbReference type="InterPro" id="IPR018062">
    <property type="entry name" value="HTH_AraC-typ_CS"/>
</dbReference>
<accession>A0AAW7TCA4</accession>
<dbReference type="AlphaFoldDB" id="A0AAW7TCA4"/>
<keyword evidence="4" id="KW-0597">Phosphoprotein</keyword>
<dbReference type="PROSITE" id="PS00041">
    <property type="entry name" value="HTH_ARAC_FAMILY_1"/>
    <property type="match status" value="1"/>
</dbReference>
<dbReference type="EMBL" id="JAMOGB010000003">
    <property type="protein sequence ID" value="MDO0876943.1"/>
    <property type="molecule type" value="Genomic_DNA"/>
</dbReference>
<dbReference type="Gene3D" id="3.40.50.2300">
    <property type="match status" value="1"/>
</dbReference>
<dbReference type="Gene3D" id="1.10.10.60">
    <property type="entry name" value="Homeodomain-like"/>
    <property type="match status" value="2"/>
</dbReference>
<dbReference type="GO" id="GO:0043565">
    <property type="term" value="F:sequence-specific DNA binding"/>
    <property type="evidence" value="ECO:0007669"/>
    <property type="project" value="InterPro"/>
</dbReference>
<feature type="domain" description="HTH araC/xylS-type" evidence="5">
    <location>
        <begin position="155"/>
        <end position="253"/>
    </location>
</feature>
<dbReference type="SUPFAM" id="SSF46689">
    <property type="entry name" value="Homeodomain-like"/>
    <property type="match status" value="2"/>
</dbReference>
<dbReference type="GO" id="GO:0000160">
    <property type="term" value="P:phosphorelay signal transduction system"/>
    <property type="evidence" value="ECO:0007669"/>
    <property type="project" value="InterPro"/>
</dbReference>
<keyword evidence="2" id="KW-0238">DNA-binding</keyword>
<organism evidence="7 8">
    <name type="scientific">Anoxybacillus gonensis</name>
    <dbReference type="NCBI Taxonomy" id="198467"/>
    <lineage>
        <taxon>Bacteria</taxon>
        <taxon>Bacillati</taxon>
        <taxon>Bacillota</taxon>
        <taxon>Bacilli</taxon>
        <taxon>Bacillales</taxon>
        <taxon>Anoxybacillaceae</taxon>
        <taxon>Anoxybacillus</taxon>
    </lineage>
</organism>
<evidence type="ECO:0000256" key="2">
    <source>
        <dbReference type="ARBA" id="ARBA00023125"/>
    </source>
</evidence>
<dbReference type="PROSITE" id="PS01124">
    <property type="entry name" value="HTH_ARAC_FAMILY_2"/>
    <property type="match status" value="1"/>
</dbReference>
<dbReference type="InterPro" id="IPR020449">
    <property type="entry name" value="Tscrpt_reg_AraC-type_HTH"/>
</dbReference>
<dbReference type="Pfam" id="PF12833">
    <property type="entry name" value="HTH_18"/>
    <property type="match status" value="1"/>
</dbReference>
<sequence>MRSIKTILIVDDEPRAREGMKKVLNLWAMGKYEIACASSAEEAVSILQKKKIDVLLTDIRMPQISGLKLIRTLKEKNEIPIIIISAYSEFTYAQEAITLGVVDYLLKPVDKDKLIEAVEKALDISESLEKAKKIEKILDDHVIGIHEEKLSSPIKKAIQFIHENLDKPFSLSDVSKYVYLNSSYFSALFKQEMNMTFSEYVTRCRLQKAKNLLINTNLSIAEISSVVGYQTSKYFIKIFKEFEGITPYRFRKEYLKKMEF</sequence>
<protein>
    <submittedName>
        <fullName evidence="7">Response regulator</fullName>
    </submittedName>
</protein>
<evidence type="ECO:0000313" key="8">
    <source>
        <dbReference type="Proteomes" id="UP001176117"/>
    </source>
</evidence>
<dbReference type="PANTHER" id="PTHR43280:SF28">
    <property type="entry name" value="HTH-TYPE TRANSCRIPTIONAL ACTIVATOR RHAS"/>
    <property type="match status" value="1"/>
</dbReference>
<dbReference type="GO" id="GO:0003700">
    <property type="term" value="F:DNA-binding transcription factor activity"/>
    <property type="evidence" value="ECO:0007669"/>
    <property type="project" value="InterPro"/>
</dbReference>
<evidence type="ECO:0000313" key="7">
    <source>
        <dbReference type="EMBL" id="MDO0876943.1"/>
    </source>
</evidence>
<comment type="caution">
    <text evidence="7">The sequence shown here is derived from an EMBL/GenBank/DDBJ whole genome shotgun (WGS) entry which is preliminary data.</text>
</comment>
<dbReference type="PANTHER" id="PTHR43280">
    <property type="entry name" value="ARAC-FAMILY TRANSCRIPTIONAL REGULATOR"/>
    <property type="match status" value="1"/>
</dbReference>
<dbReference type="RefSeq" id="WP_019416720.1">
    <property type="nucleotide sequence ID" value="NZ_CP012152.1"/>
</dbReference>
<dbReference type="InterPro" id="IPR001789">
    <property type="entry name" value="Sig_transdc_resp-reg_receiver"/>
</dbReference>
<evidence type="ECO:0000256" key="3">
    <source>
        <dbReference type="ARBA" id="ARBA00023163"/>
    </source>
</evidence>
<evidence type="ECO:0000256" key="1">
    <source>
        <dbReference type="ARBA" id="ARBA00023015"/>
    </source>
</evidence>
<proteinExistence type="predicted"/>
<evidence type="ECO:0000259" key="6">
    <source>
        <dbReference type="PROSITE" id="PS50110"/>
    </source>
</evidence>
<dbReference type="SMART" id="SM00448">
    <property type="entry name" value="REC"/>
    <property type="match status" value="1"/>
</dbReference>
<dbReference type="InterPro" id="IPR011006">
    <property type="entry name" value="CheY-like_superfamily"/>
</dbReference>
<dbReference type="SMART" id="SM00342">
    <property type="entry name" value="HTH_ARAC"/>
    <property type="match status" value="1"/>
</dbReference>
<name>A0AAW7TCA4_9BACL</name>
<dbReference type="CDD" id="cd17536">
    <property type="entry name" value="REC_YesN-like"/>
    <property type="match status" value="1"/>
</dbReference>
<dbReference type="Proteomes" id="UP001176117">
    <property type="component" value="Unassembled WGS sequence"/>
</dbReference>
<keyword evidence="1" id="KW-0805">Transcription regulation</keyword>
<dbReference type="SUPFAM" id="SSF52172">
    <property type="entry name" value="CheY-like"/>
    <property type="match status" value="1"/>
</dbReference>
<reference evidence="7" key="1">
    <citation type="submission" date="2022-05" db="EMBL/GenBank/DDBJ databases">
        <title>Genome-based reclassification of Anoxybacillus salavatliensis Cihan et al. as a later heterotypic synonym of Anoxybacillus gonensis Belduz et al. 2003.</title>
        <authorList>
            <person name="Inan Bektas K."/>
            <person name="Guler H.I."/>
            <person name="Belduz A.O."/>
            <person name="Canakci S."/>
        </authorList>
    </citation>
    <scope>NUCLEOTIDE SEQUENCE</scope>
    <source>
        <strain evidence="7">NCIMB 13933</strain>
    </source>
</reference>
<keyword evidence="8" id="KW-1185">Reference proteome</keyword>
<feature type="domain" description="Response regulatory" evidence="6">
    <location>
        <begin position="6"/>
        <end position="122"/>
    </location>
</feature>
<dbReference type="PRINTS" id="PR00032">
    <property type="entry name" value="HTHARAC"/>
</dbReference>
<evidence type="ECO:0000259" key="5">
    <source>
        <dbReference type="PROSITE" id="PS01124"/>
    </source>
</evidence>
<dbReference type="Pfam" id="PF00072">
    <property type="entry name" value="Response_reg"/>
    <property type="match status" value="1"/>
</dbReference>